<dbReference type="Proteomes" id="UP000499080">
    <property type="component" value="Unassembled WGS sequence"/>
</dbReference>
<proteinExistence type="predicted"/>
<comment type="caution">
    <text evidence="1">The sequence shown here is derived from an EMBL/GenBank/DDBJ whole genome shotgun (WGS) entry which is preliminary data.</text>
</comment>
<organism evidence="1 2">
    <name type="scientific">Araneus ventricosus</name>
    <name type="common">Orbweaver spider</name>
    <name type="synonym">Epeira ventricosa</name>
    <dbReference type="NCBI Taxonomy" id="182803"/>
    <lineage>
        <taxon>Eukaryota</taxon>
        <taxon>Metazoa</taxon>
        <taxon>Ecdysozoa</taxon>
        <taxon>Arthropoda</taxon>
        <taxon>Chelicerata</taxon>
        <taxon>Arachnida</taxon>
        <taxon>Araneae</taxon>
        <taxon>Araneomorphae</taxon>
        <taxon>Entelegynae</taxon>
        <taxon>Araneoidea</taxon>
        <taxon>Araneidae</taxon>
        <taxon>Araneus</taxon>
    </lineage>
</organism>
<evidence type="ECO:0000313" key="1">
    <source>
        <dbReference type="EMBL" id="GBM53590.1"/>
    </source>
</evidence>
<reference evidence="1 2" key="1">
    <citation type="journal article" date="2019" name="Sci. Rep.">
        <title>Orb-weaving spider Araneus ventricosus genome elucidates the spidroin gene catalogue.</title>
        <authorList>
            <person name="Kono N."/>
            <person name="Nakamura H."/>
            <person name="Ohtoshi R."/>
            <person name="Moran D.A.P."/>
            <person name="Shinohara A."/>
            <person name="Yoshida Y."/>
            <person name="Fujiwara M."/>
            <person name="Mori M."/>
            <person name="Tomita M."/>
            <person name="Arakawa K."/>
        </authorList>
    </citation>
    <scope>NUCLEOTIDE SEQUENCE [LARGE SCALE GENOMIC DNA]</scope>
</reference>
<dbReference type="AlphaFoldDB" id="A0A4Y2GJ02"/>
<protein>
    <submittedName>
        <fullName evidence="1">Uncharacterized protein</fullName>
    </submittedName>
</protein>
<gene>
    <name evidence="1" type="ORF">AVEN_212985_1</name>
</gene>
<dbReference type="EMBL" id="BGPR01178112">
    <property type="protein sequence ID" value="GBM53590.1"/>
    <property type="molecule type" value="Genomic_DNA"/>
</dbReference>
<feature type="non-terminal residue" evidence="1">
    <location>
        <position position="1"/>
    </location>
</feature>
<evidence type="ECO:0000313" key="2">
    <source>
        <dbReference type="Proteomes" id="UP000499080"/>
    </source>
</evidence>
<name>A0A4Y2GJ02_ARAVE</name>
<keyword evidence="2" id="KW-1185">Reference proteome</keyword>
<accession>A0A4Y2GJ02</accession>
<sequence>VRKGYAITACCRKVSLNLCIAIHVERKFYKCVVVASCPPAPNTRPGP</sequence>